<dbReference type="EMBL" id="WHVB01000001">
    <property type="protein sequence ID" value="KAF8487169.1"/>
    <property type="molecule type" value="Genomic_DNA"/>
</dbReference>
<proteinExistence type="predicted"/>
<name>A0A9P5N6H3_9AGAM</name>
<reference evidence="2" key="1">
    <citation type="submission" date="2019-10" db="EMBL/GenBank/DDBJ databases">
        <authorList>
            <consortium name="DOE Joint Genome Institute"/>
            <person name="Kuo A."/>
            <person name="Miyauchi S."/>
            <person name="Kiss E."/>
            <person name="Drula E."/>
            <person name="Kohler A."/>
            <person name="Sanchez-Garcia M."/>
            <person name="Andreopoulos B."/>
            <person name="Barry K.W."/>
            <person name="Bonito G."/>
            <person name="Buee M."/>
            <person name="Carver A."/>
            <person name="Chen C."/>
            <person name="Cichocki N."/>
            <person name="Clum A."/>
            <person name="Culley D."/>
            <person name="Crous P.W."/>
            <person name="Fauchery L."/>
            <person name="Girlanda M."/>
            <person name="Hayes R."/>
            <person name="Keri Z."/>
            <person name="LaButti K."/>
            <person name="Lipzen A."/>
            <person name="Lombard V."/>
            <person name="Magnuson J."/>
            <person name="Maillard F."/>
            <person name="Morin E."/>
            <person name="Murat C."/>
            <person name="Nolan M."/>
            <person name="Ohm R."/>
            <person name="Pangilinan J."/>
            <person name="Pereira M."/>
            <person name="Perotto S."/>
            <person name="Peter M."/>
            <person name="Riley R."/>
            <person name="Sitrit Y."/>
            <person name="Stielow B."/>
            <person name="Szollosi G."/>
            <person name="Zifcakova L."/>
            <person name="Stursova M."/>
            <person name="Spatafora J.W."/>
            <person name="Tedersoo L."/>
            <person name="Vaario L.-M."/>
            <person name="Yamada A."/>
            <person name="Yan M."/>
            <person name="Wang P."/>
            <person name="Xu J."/>
            <person name="Bruns T."/>
            <person name="Baldrian P."/>
            <person name="Vilgalys R."/>
            <person name="Henrissat B."/>
            <person name="Grigoriev I.V."/>
            <person name="Hibbett D."/>
            <person name="Nagy L.G."/>
            <person name="Martin F.M."/>
        </authorList>
    </citation>
    <scope>NUCLEOTIDE SEQUENCE</scope>
    <source>
        <strain evidence="2">Prilba</strain>
    </source>
</reference>
<dbReference type="Proteomes" id="UP000759537">
    <property type="component" value="Unassembled WGS sequence"/>
</dbReference>
<gene>
    <name evidence="2" type="ORF">DFH94DRAFT_16874</name>
</gene>
<feature type="compositionally biased region" description="Low complexity" evidence="1">
    <location>
        <begin position="27"/>
        <end position="47"/>
    </location>
</feature>
<evidence type="ECO:0000256" key="1">
    <source>
        <dbReference type="SAM" id="MobiDB-lite"/>
    </source>
</evidence>
<feature type="region of interest" description="Disordered" evidence="1">
    <location>
        <begin position="27"/>
        <end position="49"/>
    </location>
</feature>
<evidence type="ECO:0000313" key="2">
    <source>
        <dbReference type="EMBL" id="KAF8487169.1"/>
    </source>
</evidence>
<dbReference type="AlphaFoldDB" id="A0A9P5N6H3"/>
<comment type="caution">
    <text evidence="2">The sequence shown here is derived from an EMBL/GenBank/DDBJ whole genome shotgun (WGS) entry which is preliminary data.</text>
</comment>
<protein>
    <submittedName>
        <fullName evidence="2">Uncharacterized protein</fullName>
    </submittedName>
</protein>
<dbReference type="OrthoDB" id="3257905at2759"/>
<keyword evidence="3" id="KW-1185">Reference proteome</keyword>
<evidence type="ECO:0000313" key="3">
    <source>
        <dbReference type="Proteomes" id="UP000759537"/>
    </source>
</evidence>
<sequence>MLRRVSSTISIPGVTLASRPPPTAASPLLFFSPPSPTSPTRAPSLPSGVDTDPNAIKFSELVQPGNMLFRPFKKSLSPVVPFFSGAGIHQVPPLELSLSSSLSSSCRWQKQQPVSLYEHSSSLRVRRVAASTISAGAACAGSGSTLDAATRLRDFRALIDEMRATLLHHDLKEEFDAGNQCDDDDGDDDERERLLRLLEDVMREVQRLAERDTTVLSL</sequence>
<reference evidence="2" key="2">
    <citation type="journal article" date="2020" name="Nat. Commun.">
        <title>Large-scale genome sequencing of mycorrhizal fungi provides insights into the early evolution of symbiotic traits.</title>
        <authorList>
            <person name="Miyauchi S."/>
            <person name="Kiss E."/>
            <person name="Kuo A."/>
            <person name="Drula E."/>
            <person name="Kohler A."/>
            <person name="Sanchez-Garcia M."/>
            <person name="Morin E."/>
            <person name="Andreopoulos B."/>
            <person name="Barry K.W."/>
            <person name="Bonito G."/>
            <person name="Buee M."/>
            <person name="Carver A."/>
            <person name="Chen C."/>
            <person name="Cichocki N."/>
            <person name="Clum A."/>
            <person name="Culley D."/>
            <person name="Crous P.W."/>
            <person name="Fauchery L."/>
            <person name="Girlanda M."/>
            <person name="Hayes R.D."/>
            <person name="Keri Z."/>
            <person name="LaButti K."/>
            <person name="Lipzen A."/>
            <person name="Lombard V."/>
            <person name="Magnuson J."/>
            <person name="Maillard F."/>
            <person name="Murat C."/>
            <person name="Nolan M."/>
            <person name="Ohm R.A."/>
            <person name="Pangilinan J."/>
            <person name="Pereira M.F."/>
            <person name="Perotto S."/>
            <person name="Peter M."/>
            <person name="Pfister S."/>
            <person name="Riley R."/>
            <person name="Sitrit Y."/>
            <person name="Stielow J.B."/>
            <person name="Szollosi G."/>
            <person name="Zifcakova L."/>
            <person name="Stursova M."/>
            <person name="Spatafora J.W."/>
            <person name="Tedersoo L."/>
            <person name="Vaario L.M."/>
            <person name="Yamada A."/>
            <person name="Yan M."/>
            <person name="Wang P."/>
            <person name="Xu J."/>
            <person name="Bruns T."/>
            <person name="Baldrian P."/>
            <person name="Vilgalys R."/>
            <person name="Dunand C."/>
            <person name="Henrissat B."/>
            <person name="Grigoriev I.V."/>
            <person name="Hibbett D."/>
            <person name="Nagy L.G."/>
            <person name="Martin F.M."/>
        </authorList>
    </citation>
    <scope>NUCLEOTIDE SEQUENCE</scope>
    <source>
        <strain evidence="2">Prilba</strain>
    </source>
</reference>
<accession>A0A9P5N6H3</accession>
<organism evidence="2 3">
    <name type="scientific">Russula ochroleuca</name>
    <dbReference type="NCBI Taxonomy" id="152965"/>
    <lineage>
        <taxon>Eukaryota</taxon>
        <taxon>Fungi</taxon>
        <taxon>Dikarya</taxon>
        <taxon>Basidiomycota</taxon>
        <taxon>Agaricomycotina</taxon>
        <taxon>Agaricomycetes</taxon>
        <taxon>Russulales</taxon>
        <taxon>Russulaceae</taxon>
        <taxon>Russula</taxon>
    </lineage>
</organism>